<feature type="domain" description="Methyltransferase" evidence="1">
    <location>
        <begin position="57"/>
        <end position="170"/>
    </location>
</feature>
<dbReference type="InterPro" id="IPR025714">
    <property type="entry name" value="Methyltranfer_dom"/>
</dbReference>
<organism evidence="2 3">
    <name type="scientific">Limnothrix redekei LRLZ20PSL1</name>
    <dbReference type="NCBI Taxonomy" id="3112953"/>
    <lineage>
        <taxon>Bacteria</taxon>
        <taxon>Bacillati</taxon>
        <taxon>Cyanobacteriota</taxon>
        <taxon>Cyanophyceae</taxon>
        <taxon>Pseudanabaenales</taxon>
        <taxon>Pseudanabaenaceae</taxon>
        <taxon>Limnothrix</taxon>
    </lineage>
</organism>
<dbReference type="EMBL" id="JAZAQF010000082">
    <property type="protein sequence ID" value="MFG3818789.1"/>
    <property type="molecule type" value="Genomic_DNA"/>
</dbReference>
<sequence>MNFESSAEREAWIQRQFDQTPYPREPIETAPDSQPDEFHAHSLATAFYARDRRSVSSEGMQILDVGCGSGFKGLMLAHLNPGTTITGIDLSPASIDVAIERFRRFDLLDRAKFLTLNIDQLPSLNQQFDYINCDEVLYLLEDPLASLRLMASVLKPTGILRVNLHSFNTRIPVLCAQEFLRDVGAITPDRDEKTTMALVESIVLSLNPRNVDVRKMWDRNDTDNPDIRERILAFNFMLHGDRGFSVPEVFDLVDGANLQVIAPVEPQDWAVKTMLDLEQFPEELRSRFAQISCREQMYWHDLLVSRNRLIDIFCTPKTMAEPPQSPTVEQLVQQPDRTQAVLHPLLNNPEFETALVESCRYLKPLNFAKFLRRPEGIAAASASLVPVLVPLLTGPQPITQLIDRFMRVRPLNPVDRSPVDRASATQAVCSFLRDLETFGYIFLESTEA</sequence>
<comment type="caution">
    <text evidence="2">The sequence shown here is derived from an EMBL/GenBank/DDBJ whole genome shotgun (WGS) entry which is preliminary data.</text>
</comment>
<evidence type="ECO:0000313" key="3">
    <source>
        <dbReference type="Proteomes" id="UP001604335"/>
    </source>
</evidence>
<keyword evidence="3" id="KW-1185">Reference proteome</keyword>
<reference evidence="3" key="1">
    <citation type="journal article" date="2024" name="Algal Res.">
        <title>Biochemical, toxicological and genomic investigation of a high-biomass producing Limnothrix strain isolated from Italian shallow drinking water reservoir.</title>
        <authorList>
            <person name="Simonazzi M."/>
            <person name="Shishido T.K."/>
            <person name="Delbaje E."/>
            <person name="Wahlsten M."/>
            <person name="Fewer D.P."/>
            <person name="Sivonen K."/>
            <person name="Pezzolesi L."/>
            <person name="Pistocchi R."/>
        </authorList>
    </citation>
    <scope>NUCLEOTIDE SEQUENCE [LARGE SCALE GENOMIC DNA]</scope>
    <source>
        <strain evidence="3">LRLZ20PSL1</strain>
    </source>
</reference>
<dbReference type="Pfam" id="PF13847">
    <property type="entry name" value="Methyltransf_31"/>
    <property type="match status" value="1"/>
</dbReference>
<dbReference type="InterPro" id="IPR029063">
    <property type="entry name" value="SAM-dependent_MTases_sf"/>
</dbReference>
<dbReference type="PANTHER" id="PTHR43464">
    <property type="entry name" value="METHYLTRANSFERASE"/>
    <property type="match status" value="1"/>
</dbReference>
<proteinExistence type="predicted"/>
<name>A0ABW7CCB1_9CYAN</name>
<dbReference type="EC" id="2.1.1.-" evidence="2"/>
<gene>
    <name evidence="2" type="ORF">VPK24_14160</name>
</gene>
<dbReference type="CDD" id="cd02440">
    <property type="entry name" value="AdoMet_MTases"/>
    <property type="match status" value="1"/>
</dbReference>
<dbReference type="GO" id="GO:0032259">
    <property type="term" value="P:methylation"/>
    <property type="evidence" value="ECO:0007669"/>
    <property type="project" value="UniProtKB-KW"/>
</dbReference>
<evidence type="ECO:0000313" key="2">
    <source>
        <dbReference type="EMBL" id="MFG3818789.1"/>
    </source>
</evidence>
<protein>
    <submittedName>
        <fullName evidence="2">Class I SAM-dependent methyltransferase</fullName>
        <ecNumber evidence="2">2.1.1.-</ecNumber>
    </submittedName>
</protein>
<keyword evidence="2" id="KW-0808">Transferase</keyword>
<dbReference type="GO" id="GO:0008168">
    <property type="term" value="F:methyltransferase activity"/>
    <property type="evidence" value="ECO:0007669"/>
    <property type="project" value="UniProtKB-KW"/>
</dbReference>
<keyword evidence="2" id="KW-0489">Methyltransferase</keyword>
<dbReference type="Proteomes" id="UP001604335">
    <property type="component" value="Unassembled WGS sequence"/>
</dbReference>
<dbReference type="Gene3D" id="3.40.50.150">
    <property type="entry name" value="Vaccinia Virus protein VP39"/>
    <property type="match status" value="1"/>
</dbReference>
<dbReference type="SUPFAM" id="SSF53335">
    <property type="entry name" value="S-adenosyl-L-methionine-dependent methyltransferases"/>
    <property type="match status" value="1"/>
</dbReference>
<evidence type="ECO:0000259" key="1">
    <source>
        <dbReference type="Pfam" id="PF13847"/>
    </source>
</evidence>
<dbReference type="PANTHER" id="PTHR43464:SF91">
    <property type="entry name" value="SLL0487 PROTEIN"/>
    <property type="match status" value="1"/>
</dbReference>
<dbReference type="RefSeq" id="WP_393014338.1">
    <property type="nucleotide sequence ID" value="NZ_JAZAQF010000082.1"/>
</dbReference>
<accession>A0ABW7CCB1</accession>